<organism evidence="2">
    <name type="scientific">Lygus hesperus</name>
    <name type="common">Western plant bug</name>
    <dbReference type="NCBI Taxonomy" id="30085"/>
    <lineage>
        <taxon>Eukaryota</taxon>
        <taxon>Metazoa</taxon>
        <taxon>Ecdysozoa</taxon>
        <taxon>Arthropoda</taxon>
        <taxon>Hexapoda</taxon>
        <taxon>Insecta</taxon>
        <taxon>Pterygota</taxon>
        <taxon>Neoptera</taxon>
        <taxon>Paraneoptera</taxon>
        <taxon>Hemiptera</taxon>
        <taxon>Heteroptera</taxon>
        <taxon>Panheteroptera</taxon>
        <taxon>Cimicomorpha</taxon>
        <taxon>Miridae</taxon>
        <taxon>Mirini</taxon>
        <taxon>Lygus</taxon>
    </lineage>
</organism>
<gene>
    <name evidence="2" type="primary">CSLA10</name>
    <name evidence="2" type="ORF">CM83_15517</name>
</gene>
<feature type="transmembrane region" description="Helical" evidence="1">
    <location>
        <begin position="51"/>
        <end position="71"/>
    </location>
</feature>
<evidence type="ECO:0000313" key="2">
    <source>
        <dbReference type="EMBL" id="JAG20370.1"/>
    </source>
</evidence>
<protein>
    <submittedName>
        <fullName evidence="2">Putative mannan synthase 10</fullName>
    </submittedName>
</protein>
<feature type="transmembrane region" description="Helical" evidence="1">
    <location>
        <begin position="12"/>
        <end position="39"/>
    </location>
</feature>
<name>A0A0A9XTB3_LYGHE</name>
<keyword evidence="1" id="KW-0812">Transmembrane</keyword>
<reference evidence="2" key="2">
    <citation type="submission" date="2014-07" db="EMBL/GenBank/DDBJ databases">
        <authorList>
            <person name="Hull J."/>
        </authorList>
    </citation>
    <scope>NUCLEOTIDE SEQUENCE</scope>
</reference>
<keyword evidence="1" id="KW-1133">Transmembrane helix</keyword>
<dbReference type="EMBL" id="GBHO01023234">
    <property type="protein sequence ID" value="JAG20370.1"/>
    <property type="molecule type" value="Transcribed_RNA"/>
</dbReference>
<keyword evidence="1" id="KW-0472">Membrane</keyword>
<reference evidence="2" key="1">
    <citation type="journal article" date="2014" name="PLoS ONE">
        <title>Transcriptome-Based Identification of ABC Transporters in the Western Tarnished Plant Bug Lygus hesperus.</title>
        <authorList>
            <person name="Hull J.J."/>
            <person name="Chaney K."/>
            <person name="Geib S.M."/>
            <person name="Fabrick J.A."/>
            <person name="Brent C.S."/>
            <person name="Walsh D."/>
            <person name="Lavine L.C."/>
        </authorList>
    </citation>
    <scope>NUCLEOTIDE SEQUENCE</scope>
</reference>
<sequence length="203" mass="22522">MDDRVSVLSVTLIVMASLIATGGSPSPSLVAMHFVFLLHYIRAMTTIIAQFLLYALCLCLSAVLTACPLLLLDSLLLASALSACATPTTEMLIFLLCCYSLLATAVPCHIFILGFPCYQYGRVRYPPNATGFPPSHFRSGVRDVHRFQDGRYGEGPSEYLNRMLLPTTAFHPRDKRPCCWRASYSVYLFLVKRKVVFESHSGS</sequence>
<proteinExistence type="predicted"/>
<evidence type="ECO:0000256" key="1">
    <source>
        <dbReference type="SAM" id="Phobius"/>
    </source>
</evidence>
<accession>A0A0A9XTB3</accession>
<feature type="transmembrane region" description="Helical" evidence="1">
    <location>
        <begin position="91"/>
        <end position="115"/>
    </location>
</feature>
<dbReference type="AlphaFoldDB" id="A0A0A9XTB3"/>